<name>A0A1H9VWE9_9CORY</name>
<protein>
    <recommendedName>
        <fullName evidence="3">Excreted virulence factor EspC, type VII ESX diderm</fullName>
    </recommendedName>
</protein>
<evidence type="ECO:0000313" key="2">
    <source>
        <dbReference type="Proteomes" id="UP000198929"/>
    </source>
</evidence>
<gene>
    <name evidence="1" type="ORF">SAMN05661109_02427</name>
</gene>
<accession>A0A1H9VWE9</accession>
<keyword evidence="2" id="KW-1185">Reference proteome</keyword>
<dbReference type="Proteomes" id="UP000198929">
    <property type="component" value="Unassembled WGS sequence"/>
</dbReference>
<evidence type="ECO:0000313" key="1">
    <source>
        <dbReference type="EMBL" id="SES25849.1"/>
    </source>
</evidence>
<reference evidence="2" key="1">
    <citation type="submission" date="2016-10" db="EMBL/GenBank/DDBJ databases">
        <authorList>
            <person name="Varghese N."/>
            <person name="Submissions S."/>
        </authorList>
    </citation>
    <scope>NUCLEOTIDE SEQUENCE [LARGE SCALE GENOMIC DNA]</scope>
    <source>
        <strain evidence="2">DSM 20524</strain>
    </source>
</reference>
<organism evidence="1 2">
    <name type="scientific">Corynebacterium cystitidis DSM 20524</name>
    <dbReference type="NCBI Taxonomy" id="1121357"/>
    <lineage>
        <taxon>Bacteria</taxon>
        <taxon>Bacillati</taxon>
        <taxon>Actinomycetota</taxon>
        <taxon>Actinomycetes</taxon>
        <taxon>Mycobacteriales</taxon>
        <taxon>Corynebacteriaceae</taxon>
        <taxon>Corynebacterium</taxon>
    </lineage>
</organism>
<dbReference type="AlphaFoldDB" id="A0A1H9VWE9"/>
<dbReference type="STRING" id="1121357.SAMN05661109_02427"/>
<proteinExistence type="predicted"/>
<sequence>MFSDNIQVPLGQLRSIAENLLTVHDELVAAESGAELLVGEDKVPGSGDAVAEALYRFYDEWKQSRKTLNDNVGVLSEVTAKIVDHISEFDGMVSHEVDSAADQLRSGISRGGTACGQVSP</sequence>
<evidence type="ECO:0008006" key="3">
    <source>
        <dbReference type="Google" id="ProtNLM"/>
    </source>
</evidence>
<dbReference type="EMBL" id="FOGQ01000014">
    <property type="protein sequence ID" value="SES25849.1"/>
    <property type="molecule type" value="Genomic_DNA"/>
</dbReference>